<dbReference type="Pfam" id="PF13893">
    <property type="entry name" value="RRM_5"/>
    <property type="match status" value="1"/>
</dbReference>
<dbReference type="SMART" id="SM00360">
    <property type="entry name" value="RRM"/>
    <property type="match status" value="1"/>
</dbReference>
<evidence type="ECO:0000256" key="2">
    <source>
        <dbReference type="SAM" id="MobiDB-lite"/>
    </source>
</evidence>
<dbReference type="InterPro" id="IPR055204">
    <property type="entry name" value="HNRNPL_RRM"/>
</dbReference>
<dbReference type="CDD" id="cd12424">
    <property type="entry name" value="RRM3_hnRNPL_like"/>
    <property type="match status" value="1"/>
</dbReference>
<name>A0AA85JAY7_TRIRE</name>
<dbReference type="GO" id="GO:0003723">
    <property type="term" value="F:RNA binding"/>
    <property type="evidence" value="ECO:0007669"/>
    <property type="project" value="UniProtKB-UniRule"/>
</dbReference>
<accession>A0AA85JAY7</accession>
<organism evidence="4 5">
    <name type="scientific">Trichobilharzia regenti</name>
    <name type="common">Nasal bird schistosome</name>
    <dbReference type="NCBI Taxonomy" id="157069"/>
    <lineage>
        <taxon>Eukaryota</taxon>
        <taxon>Metazoa</taxon>
        <taxon>Spiralia</taxon>
        <taxon>Lophotrochozoa</taxon>
        <taxon>Platyhelminthes</taxon>
        <taxon>Trematoda</taxon>
        <taxon>Digenea</taxon>
        <taxon>Strigeidida</taxon>
        <taxon>Schistosomatoidea</taxon>
        <taxon>Schistosomatidae</taxon>
        <taxon>Trichobilharzia</taxon>
    </lineage>
</organism>
<dbReference type="InterPro" id="IPR035979">
    <property type="entry name" value="RBD_domain_sf"/>
</dbReference>
<feature type="compositionally biased region" description="Basic and acidic residues" evidence="2">
    <location>
        <begin position="328"/>
        <end position="337"/>
    </location>
</feature>
<evidence type="ECO:0000313" key="5">
    <source>
        <dbReference type="WBParaSite" id="TREG1_136590.1"/>
    </source>
</evidence>
<dbReference type="Gene3D" id="3.30.70.330">
    <property type="match status" value="2"/>
</dbReference>
<feature type="compositionally biased region" description="Basic and acidic residues" evidence="2">
    <location>
        <begin position="358"/>
        <end position="377"/>
    </location>
</feature>
<evidence type="ECO:0000256" key="1">
    <source>
        <dbReference type="PROSITE-ProRule" id="PRU00176"/>
    </source>
</evidence>
<dbReference type="InterPro" id="IPR000504">
    <property type="entry name" value="RRM_dom"/>
</dbReference>
<dbReference type="Proteomes" id="UP000050795">
    <property type="component" value="Unassembled WGS sequence"/>
</dbReference>
<evidence type="ECO:0000313" key="4">
    <source>
        <dbReference type="Proteomes" id="UP000050795"/>
    </source>
</evidence>
<proteinExistence type="predicted"/>
<feature type="compositionally biased region" description="Polar residues" evidence="2">
    <location>
        <begin position="340"/>
        <end position="357"/>
    </location>
</feature>
<dbReference type="SUPFAM" id="SSF54928">
    <property type="entry name" value="RNA-binding domain, RBD"/>
    <property type="match status" value="1"/>
</dbReference>
<evidence type="ECO:0000259" key="3">
    <source>
        <dbReference type="PROSITE" id="PS50102"/>
    </source>
</evidence>
<keyword evidence="4" id="KW-1185">Reference proteome</keyword>
<dbReference type="AlphaFoldDB" id="A0AA85JAY7"/>
<dbReference type="WBParaSite" id="TREG1_136590.1">
    <property type="protein sequence ID" value="TREG1_136590.1"/>
    <property type="gene ID" value="TREG1_136590"/>
</dbReference>
<protein>
    <recommendedName>
        <fullName evidence="3">RRM domain-containing protein</fullName>
    </recommendedName>
</protein>
<feature type="region of interest" description="Disordered" evidence="2">
    <location>
        <begin position="305"/>
        <end position="377"/>
    </location>
</feature>
<dbReference type="InterPro" id="IPR012677">
    <property type="entry name" value="Nucleotide-bd_a/b_plait_sf"/>
</dbReference>
<dbReference type="PROSITE" id="PS50102">
    <property type="entry name" value="RRM"/>
    <property type="match status" value="1"/>
</dbReference>
<dbReference type="PANTHER" id="PTHR15592">
    <property type="entry name" value="MATRIN 3/NUCLEAR PROTEIN 220-RELATED"/>
    <property type="match status" value="1"/>
</dbReference>
<reference evidence="4" key="1">
    <citation type="submission" date="2022-06" db="EMBL/GenBank/DDBJ databases">
        <authorList>
            <person name="Berger JAMES D."/>
            <person name="Berger JAMES D."/>
        </authorList>
    </citation>
    <scope>NUCLEOTIDE SEQUENCE [LARGE SCALE GENOMIC DNA]</scope>
</reference>
<sequence>MIPPAGVQPMRPLDTGFTTPSRIVILPTPPPVHQVNTNGVGIGHSTSNLSISTPATRQSDLSVFEAIEGVVLMVSNIPQRVNCDHLFNLFCLYGNVARIKFLKTRPGVALVQVGNPEAADLIHRYFNGVCVFGKNLQLHHSKITELKEHENLGTLSDGSPVMKNYMMDPNNRFRNSMVAAKSRILEPSRTLHFFNAPLNSTPEDICRIFTDSGAMAPPRVVIFTTKEGQKTSLGLVEWDTLTEALEALILANHRPIHLSGFTHPFHLKIAFSPKPISEDRAGISLIRYPAPPLTSTQYHHNSLSANGQRTVEKSNSVNNDEPEDELEILSKIEKAEGCENSESTKTASDTAKSGSTKSSKDEESKAGSKVTENGDKA</sequence>
<feature type="compositionally biased region" description="Polar residues" evidence="2">
    <location>
        <begin position="305"/>
        <end position="319"/>
    </location>
</feature>
<feature type="domain" description="RRM" evidence="3">
    <location>
        <begin position="70"/>
        <end position="143"/>
    </location>
</feature>
<dbReference type="Pfam" id="PF22976">
    <property type="entry name" value="RRM_10"/>
    <property type="match status" value="1"/>
</dbReference>
<keyword evidence="1" id="KW-0694">RNA-binding</keyword>
<reference evidence="5" key="2">
    <citation type="submission" date="2023-11" db="UniProtKB">
        <authorList>
            <consortium name="WormBaseParasite"/>
        </authorList>
    </citation>
    <scope>IDENTIFICATION</scope>
</reference>